<gene>
    <name evidence="2" type="ORF">Vau01_008320</name>
</gene>
<comment type="caution">
    <text evidence="2">The sequence shown here is derived from an EMBL/GenBank/DDBJ whole genome shotgun (WGS) entry which is preliminary data.</text>
</comment>
<protein>
    <submittedName>
        <fullName evidence="2">CoA isomerase</fullName>
    </submittedName>
</protein>
<dbReference type="AlphaFoldDB" id="A0A8J3Z147"/>
<reference evidence="2" key="1">
    <citation type="submission" date="2021-01" db="EMBL/GenBank/DDBJ databases">
        <title>Whole genome shotgun sequence of Virgisporangium aurantiacum NBRC 16421.</title>
        <authorList>
            <person name="Komaki H."/>
            <person name="Tamura T."/>
        </authorList>
    </citation>
    <scope>NUCLEOTIDE SEQUENCE</scope>
    <source>
        <strain evidence="2">NBRC 16421</strain>
    </source>
</reference>
<dbReference type="Pfam" id="PF00378">
    <property type="entry name" value="ECH_1"/>
    <property type="match status" value="1"/>
</dbReference>
<dbReference type="SUPFAM" id="SSF52096">
    <property type="entry name" value="ClpP/crotonase"/>
    <property type="match status" value="1"/>
</dbReference>
<dbReference type="InterPro" id="IPR001753">
    <property type="entry name" value="Enoyl-CoA_hydra/iso"/>
</dbReference>
<sequence>MRELDTGTADFTARIDDRIAILTMSRPERRNALSVEMLTAMSRVIPAAAADPGVRCVVLTGAGGAFCAGGDVKAFASGAGLEGTFDDRVREQQYMHRHVALALYEMAKPTVAVLPGPAAGAGLSFALACDLRYAVDTAVLTTAFARVGLSGDFGGSWLLTQIVGTARARELFYLSPRVEAAQALELGLLTGVFPASELEPAAMKIAAELAGGPSAAFGYMKANLNRALTHSLPDYLDIEAIGQIRCRDTADHHEAAAAFAEKRLPKFS</sequence>
<dbReference type="Proteomes" id="UP000612585">
    <property type="component" value="Unassembled WGS sequence"/>
</dbReference>
<dbReference type="PANTHER" id="PTHR43459">
    <property type="entry name" value="ENOYL-COA HYDRATASE"/>
    <property type="match status" value="1"/>
</dbReference>
<name>A0A8J3Z147_9ACTN</name>
<dbReference type="RefSeq" id="WP_203987366.1">
    <property type="nucleotide sequence ID" value="NZ_BOPG01000006.1"/>
</dbReference>
<dbReference type="PANTHER" id="PTHR43459:SF1">
    <property type="entry name" value="EG:BACN32G11.4 PROTEIN"/>
    <property type="match status" value="1"/>
</dbReference>
<dbReference type="GO" id="GO:0016853">
    <property type="term" value="F:isomerase activity"/>
    <property type="evidence" value="ECO:0007669"/>
    <property type="project" value="UniProtKB-KW"/>
</dbReference>
<dbReference type="Gene3D" id="3.90.226.10">
    <property type="entry name" value="2-enoyl-CoA Hydratase, Chain A, domain 1"/>
    <property type="match status" value="1"/>
</dbReference>
<dbReference type="CDD" id="cd06558">
    <property type="entry name" value="crotonase-like"/>
    <property type="match status" value="1"/>
</dbReference>
<keyword evidence="3" id="KW-1185">Reference proteome</keyword>
<dbReference type="InterPro" id="IPR029045">
    <property type="entry name" value="ClpP/crotonase-like_dom_sf"/>
</dbReference>
<accession>A0A8J3Z147</accession>
<comment type="similarity">
    <text evidence="1">Belongs to the enoyl-CoA hydratase/isomerase family.</text>
</comment>
<evidence type="ECO:0000313" key="2">
    <source>
        <dbReference type="EMBL" id="GIJ53316.1"/>
    </source>
</evidence>
<evidence type="ECO:0000313" key="3">
    <source>
        <dbReference type="Proteomes" id="UP000612585"/>
    </source>
</evidence>
<dbReference type="InterPro" id="IPR014748">
    <property type="entry name" value="Enoyl-CoA_hydra_C"/>
</dbReference>
<proteinExistence type="inferred from homology"/>
<organism evidence="2 3">
    <name type="scientific">Virgisporangium aurantiacum</name>
    <dbReference type="NCBI Taxonomy" id="175570"/>
    <lineage>
        <taxon>Bacteria</taxon>
        <taxon>Bacillati</taxon>
        <taxon>Actinomycetota</taxon>
        <taxon>Actinomycetes</taxon>
        <taxon>Micromonosporales</taxon>
        <taxon>Micromonosporaceae</taxon>
        <taxon>Virgisporangium</taxon>
    </lineage>
</organism>
<evidence type="ECO:0000256" key="1">
    <source>
        <dbReference type="ARBA" id="ARBA00005254"/>
    </source>
</evidence>
<keyword evidence="2" id="KW-0413">Isomerase</keyword>
<dbReference type="EMBL" id="BOPG01000006">
    <property type="protein sequence ID" value="GIJ53316.1"/>
    <property type="molecule type" value="Genomic_DNA"/>
</dbReference>
<dbReference type="Gene3D" id="1.10.12.10">
    <property type="entry name" value="Lyase 2-enoyl-coa Hydratase, Chain A, domain 2"/>
    <property type="match status" value="1"/>
</dbReference>